<dbReference type="PROSITE" id="PS50119">
    <property type="entry name" value="ZF_BBOX"/>
    <property type="match status" value="2"/>
</dbReference>
<dbReference type="GO" id="GO:0008270">
    <property type="term" value="F:zinc ion binding"/>
    <property type="evidence" value="ECO:0007669"/>
    <property type="project" value="UniProtKB-KW"/>
</dbReference>
<dbReference type="SMART" id="SM00336">
    <property type="entry name" value="BBOX"/>
    <property type="match status" value="2"/>
</dbReference>
<dbReference type="InterPro" id="IPR000315">
    <property type="entry name" value="Znf_B-box"/>
</dbReference>
<evidence type="ECO:0000313" key="3">
    <source>
        <dbReference type="Proteomes" id="UP000694844"/>
    </source>
</evidence>
<dbReference type="SUPFAM" id="SSF101898">
    <property type="entry name" value="NHL repeat"/>
    <property type="match status" value="2"/>
</dbReference>
<dbReference type="AlphaFoldDB" id="A0A8B8E937"/>
<organism evidence="3 4">
    <name type="scientific">Crassostrea virginica</name>
    <name type="common">Eastern oyster</name>
    <dbReference type="NCBI Taxonomy" id="6565"/>
    <lineage>
        <taxon>Eukaryota</taxon>
        <taxon>Metazoa</taxon>
        <taxon>Spiralia</taxon>
        <taxon>Lophotrochozoa</taxon>
        <taxon>Mollusca</taxon>
        <taxon>Bivalvia</taxon>
        <taxon>Autobranchia</taxon>
        <taxon>Pteriomorphia</taxon>
        <taxon>Ostreida</taxon>
        <taxon>Ostreoidea</taxon>
        <taxon>Ostreidae</taxon>
        <taxon>Crassostrea</taxon>
    </lineage>
</organism>
<dbReference type="Gene3D" id="3.30.160.60">
    <property type="entry name" value="Classic Zinc Finger"/>
    <property type="match status" value="1"/>
</dbReference>
<feature type="domain" description="B box-type" evidence="2">
    <location>
        <begin position="8"/>
        <end position="53"/>
    </location>
</feature>
<dbReference type="Gene3D" id="2.120.10.30">
    <property type="entry name" value="TolB, C-terminal domain"/>
    <property type="match status" value="3"/>
</dbReference>
<proteinExistence type="predicted"/>
<dbReference type="PANTHER" id="PTHR25462:SF300">
    <property type="entry name" value="RING-TYPE DOMAIN-CONTAINING PROTEIN"/>
    <property type="match status" value="1"/>
</dbReference>
<evidence type="ECO:0000313" key="4">
    <source>
        <dbReference type="RefSeq" id="XP_022336179.1"/>
    </source>
</evidence>
<evidence type="ECO:0000259" key="2">
    <source>
        <dbReference type="PROSITE" id="PS50119"/>
    </source>
</evidence>
<feature type="domain" description="B box-type" evidence="2">
    <location>
        <begin position="65"/>
        <end position="102"/>
    </location>
</feature>
<keyword evidence="1" id="KW-0862">Zinc</keyword>
<dbReference type="SUPFAM" id="SSF57845">
    <property type="entry name" value="B-box zinc-binding domain"/>
    <property type="match status" value="1"/>
</dbReference>
<sequence>MDPRHSAQDVLRCTLCKTELALMHCNVCHTHLCKDCVVIHFSDKSQAHNVVPIEQFLSTLSYPKCPNHPTKQCELHCKQCDTPICASCVSSRNHFGHEIVDIFEDFEAKKEILKQDLQELEKSIFPKYEEAASNIQTQKADQRKNSRKLTAELKKHGEVLHKEIDIIIQTKQTEIDAMDSKHQTVLNKQEDAINNTIIEMKQVIQDLKSLLDTSNVNLVSNYQSRIEEFRKLPLKLRISLPTFQPVKVNREQIMKQFGTIIPLSIETEEQGYTVPSLGAKSSPSDRPLLDVPQLITELNTSYNYLCCVSCLSDEEIWTRGADKNLKLYNLKGELVKSVQTKSGNKPEDIAVTRIGGLVYTDYSDSSINLVIGTQIQTLITLQGWKPLGVCSTLSGDLLISMDSDDNKQSKVVRYSGSTEKQSILWDDKGKPIYTSGKIKYLSENRNLDICVTDCRAGAVVVVSAAGKLRFRYTGPPSTPWESFDLVGITTDSQANILTSDCINHRIHIIDQDGRFLRYIDNCGLQRPWGLCVDSRDNLFVAEYFTHKVTSGQHLGHKAIDIFEDFDVKKEILKKDLQEIENSIFPKYEETASNIQIQKADQRRNSQKLTAELKKHGETLHKEIDNIIQSKQTEIDVMDSKHQAALNKQEDAINNTIIEMKQVIQDLKSLLDPCNVNLVSKYQSRIEEFRKLPHKLKISLPTFQPVKVNRERIMKQFGTIIPLSIETEEQGYTVPSLGTKSSPSDRPLLDVPQLITELNTSYNYLCHVSCPSDDEIWTRGADKNLKLYNLKGELVRSVQTKSGNKPEDIAVTRSGGLVYTDYSDSSINLVIGTQIQTLITLQGWKPRGVCSTLSGDLLISMDSDDNKQSKVVRYSGSTEKQSILWDDKGKPIYTSGKIKDLSENRNLDICVADNNAGAVVVVSAAGKLRFRYTGPPSAPWESFDLVGITTDSQANILTSEFNNCRIHIIDQNGHFLHYINNCGLLNPCGLCVDSRDNLFVAEYFTHKVKKIQYYQ</sequence>
<dbReference type="OrthoDB" id="6128620at2759"/>
<keyword evidence="1" id="KW-0479">Metal-binding</keyword>
<keyword evidence="3" id="KW-1185">Reference proteome</keyword>
<dbReference type="RefSeq" id="XP_022336179.1">
    <property type="nucleotide sequence ID" value="XM_022480471.1"/>
</dbReference>
<dbReference type="InterPro" id="IPR011042">
    <property type="entry name" value="6-blade_b-propeller_TolB-like"/>
</dbReference>
<reference evidence="4" key="1">
    <citation type="submission" date="2025-08" db="UniProtKB">
        <authorList>
            <consortium name="RefSeq"/>
        </authorList>
    </citation>
    <scope>IDENTIFICATION</scope>
    <source>
        <tissue evidence="4">Whole sample</tissue>
    </source>
</reference>
<protein>
    <submittedName>
        <fullName evidence="4">Uncharacterized protein LOC111132645</fullName>
    </submittedName>
</protein>
<dbReference type="GeneID" id="111132645"/>
<dbReference type="KEGG" id="cvn:111132645"/>
<keyword evidence="1" id="KW-0863">Zinc-finger</keyword>
<dbReference type="PANTHER" id="PTHR25462">
    <property type="entry name" value="BONUS, ISOFORM C-RELATED"/>
    <property type="match status" value="1"/>
</dbReference>
<evidence type="ECO:0000256" key="1">
    <source>
        <dbReference type="PROSITE-ProRule" id="PRU00024"/>
    </source>
</evidence>
<name>A0A8B8E937_CRAVI</name>
<dbReference type="InterPro" id="IPR047153">
    <property type="entry name" value="TRIM45/56/19-like"/>
</dbReference>
<dbReference type="Pfam" id="PF00643">
    <property type="entry name" value="zf-B_box"/>
    <property type="match status" value="1"/>
</dbReference>
<dbReference type="Proteomes" id="UP000694844">
    <property type="component" value="Chromosome 5"/>
</dbReference>
<accession>A0A8B8E937</accession>
<gene>
    <name evidence="4" type="primary">LOC111132645</name>
</gene>
<dbReference type="CDD" id="cd19756">
    <property type="entry name" value="Bbox2"/>
    <property type="match status" value="1"/>
</dbReference>